<feature type="region of interest" description="Disordered" evidence="5">
    <location>
        <begin position="413"/>
        <end position="435"/>
    </location>
</feature>
<dbReference type="GO" id="GO:0000462">
    <property type="term" value="P:maturation of SSU-rRNA from tricistronic rRNA transcript (SSU-rRNA, 5.8S rRNA, LSU-rRNA)"/>
    <property type="evidence" value="ECO:0007669"/>
    <property type="project" value="TreeGrafter"/>
</dbReference>
<feature type="domain" description="Sas10 C-terminal" evidence="6">
    <location>
        <begin position="403"/>
        <end position="475"/>
    </location>
</feature>
<dbReference type="GeneID" id="113520539"/>
<feature type="region of interest" description="Disordered" evidence="5">
    <location>
        <begin position="353"/>
        <end position="395"/>
    </location>
</feature>
<dbReference type="Pfam" id="PF04000">
    <property type="entry name" value="Sas10_Utp3"/>
    <property type="match status" value="1"/>
</dbReference>
<feature type="region of interest" description="Disordered" evidence="5">
    <location>
        <begin position="37"/>
        <end position="89"/>
    </location>
</feature>
<evidence type="ECO:0000256" key="3">
    <source>
        <dbReference type="ARBA" id="ARBA00022553"/>
    </source>
</evidence>
<dbReference type="RefSeq" id="XP_026761700.2">
    <property type="nucleotide sequence ID" value="XM_026905899.3"/>
</dbReference>
<sequence>MVDKIRVGSKFNVMGKYDPFDSDNEYTEKEQKLVEKLTKRKHNDSGSEEEVYGFSESDEDTDNKTNDLSIADSDVEGKEKSDEDLPDSKAWGKKKRSYYATDYVDEDYGGFGNDEEAALMEEEEAKNIQTRLLEQLEDEDFTLDFITKQINQEEKETLIKSDLSKMSKRQKIQLLEKESPEFAGLIEDFKTKLTVAKDDLHPVLELVKDGKLPKCAASKFVKTNYDLILNYCTNISYYLLLKSQRINILNHPVIKRLYQYRQMLNKIEPIYFEVIKPQIDKILSAVRNNLELHVTELKLSKKGGKKRKSTQPSASEESASKKLKLISTLEKDDGGDTGVSDDEDEYESNDFFEHVSQDKSVGKNDESEESGFSDNDDTSPNEMDHQNNPSTSTQSAVIAQDLEDKREITYQIAKNKGLTPHRKKEQRNPRVKHKLKYRKAKIRRKGAVREPRTEITRYAGEASGIKANIKKSIKIK</sequence>
<keyword evidence="3" id="KW-0597">Phosphoprotein</keyword>
<dbReference type="InParanoid" id="A0A6J1X657"/>
<feature type="compositionally biased region" description="Basic and acidic residues" evidence="5">
    <location>
        <begin position="75"/>
        <end position="87"/>
    </location>
</feature>
<comment type="similarity">
    <text evidence="2">Belongs to the SAS10 family.</text>
</comment>
<feature type="compositionally biased region" description="Basic and acidic residues" evidence="5">
    <location>
        <begin position="353"/>
        <end position="365"/>
    </location>
</feature>
<feature type="compositionally biased region" description="Acidic residues" evidence="5">
    <location>
        <begin position="46"/>
        <end position="61"/>
    </location>
</feature>
<keyword evidence="7" id="KW-1185">Reference proteome</keyword>
<evidence type="ECO:0000256" key="2">
    <source>
        <dbReference type="ARBA" id="ARBA00010979"/>
    </source>
</evidence>
<gene>
    <name evidence="8" type="primary">LOC113520539</name>
</gene>
<feature type="compositionally biased region" description="Acidic residues" evidence="5">
    <location>
        <begin position="366"/>
        <end position="379"/>
    </location>
</feature>
<feature type="compositionally biased region" description="Polar residues" evidence="5">
    <location>
        <begin position="380"/>
        <end position="395"/>
    </location>
</feature>
<dbReference type="KEGG" id="gmw:113520539"/>
<evidence type="ECO:0000256" key="1">
    <source>
        <dbReference type="ARBA" id="ARBA00004123"/>
    </source>
</evidence>
<accession>A0A6J1X657</accession>
<dbReference type="PANTHER" id="PTHR13237:SF8">
    <property type="entry name" value="SOMETHING ABOUT SILENCING PROTEIN 10"/>
    <property type="match status" value="1"/>
</dbReference>
<feature type="region of interest" description="Disordered" evidence="5">
    <location>
        <begin position="301"/>
        <end position="321"/>
    </location>
</feature>
<dbReference type="FunCoup" id="A0A6J1X657">
    <property type="interactions" value="1432"/>
</dbReference>
<name>A0A6J1X657_GALME</name>
<dbReference type="InterPro" id="IPR018972">
    <property type="entry name" value="Sas10_C_dom"/>
</dbReference>
<reference evidence="8" key="1">
    <citation type="submission" date="2025-08" db="UniProtKB">
        <authorList>
            <consortium name="RefSeq"/>
        </authorList>
    </citation>
    <scope>IDENTIFICATION</scope>
    <source>
        <tissue evidence="8">Whole larvae</tissue>
    </source>
</reference>
<comment type="subcellular location">
    <subcellularLocation>
        <location evidence="1">Nucleus</location>
    </subcellularLocation>
</comment>
<evidence type="ECO:0000313" key="8">
    <source>
        <dbReference type="RefSeq" id="XP_026761700.2"/>
    </source>
</evidence>
<proteinExistence type="inferred from homology"/>
<evidence type="ECO:0000256" key="4">
    <source>
        <dbReference type="ARBA" id="ARBA00023242"/>
    </source>
</evidence>
<keyword evidence="4" id="KW-0539">Nucleus</keyword>
<feature type="compositionally biased region" description="Basic residues" evidence="5">
    <location>
        <begin position="419"/>
        <end position="435"/>
    </location>
</feature>
<dbReference type="Pfam" id="PF09368">
    <property type="entry name" value="Sas10"/>
    <property type="match status" value="1"/>
</dbReference>
<dbReference type="PANTHER" id="PTHR13237">
    <property type="entry name" value="SOMETHING ABOUT SILENCING PROTEIN 10-RELATED"/>
    <property type="match status" value="1"/>
</dbReference>
<protein>
    <submittedName>
        <fullName evidence="8">Something about silencing protein 10</fullName>
    </submittedName>
</protein>
<dbReference type="AlphaFoldDB" id="A0A6J1X657"/>
<dbReference type="Proteomes" id="UP001652740">
    <property type="component" value="Unplaced"/>
</dbReference>
<organism evidence="7 8">
    <name type="scientific">Galleria mellonella</name>
    <name type="common">Greater wax moth</name>
    <dbReference type="NCBI Taxonomy" id="7137"/>
    <lineage>
        <taxon>Eukaryota</taxon>
        <taxon>Metazoa</taxon>
        <taxon>Ecdysozoa</taxon>
        <taxon>Arthropoda</taxon>
        <taxon>Hexapoda</taxon>
        <taxon>Insecta</taxon>
        <taxon>Pterygota</taxon>
        <taxon>Neoptera</taxon>
        <taxon>Endopterygota</taxon>
        <taxon>Lepidoptera</taxon>
        <taxon>Glossata</taxon>
        <taxon>Ditrysia</taxon>
        <taxon>Pyraloidea</taxon>
        <taxon>Pyralidae</taxon>
        <taxon>Galleriinae</taxon>
        <taxon>Galleria</taxon>
    </lineage>
</organism>
<evidence type="ECO:0000256" key="5">
    <source>
        <dbReference type="SAM" id="MobiDB-lite"/>
    </source>
</evidence>
<evidence type="ECO:0000259" key="6">
    <source>
        <dbReference type="Pfam" id="PF09368"/>
    </source>
</evidence>
<dbReference type="GO" id="GO:0032040">
    <property type="term" value="C:small-subunit processome"/>
    <property type="evidence" value="ECO:0007669"/>
    <property type="project" value="TreeGrafter"/>
</dbReference>
<dbReference type="InterPro" id="IPR007146">
    <property type="entry name" value="Sas10/Utp3/C1D"/>
</dbReference>
<evidence type="ECO:0000313" key="7">
    <source>
        <dbReference type="Proteomes" id="UP001652740"/>
    </source>
</evidence>